<feature type="non-terminal residue" evidence="1">
    <location>
        <position position="1"/>
    </location>
</feature>
<dbReference type="EMBL" id="SGPL01000154">
    <property type="protein sequence ID" value="THH16515.1"/>
    <property type="molecule type" value="Genomic_DNA"/>
</dbReference>
<comment type="caution">
    <text evidence="1">The sequence shown here is derived from an EMBL/GenBank/DDBJ whole genome shotgun (WGS) entry which is preliminary data.</text>
</comment>
<name>A0A4S4LVZ6_9AGAM</name>
<dbReference type="OrthoDB" id="3266315at2759"/>
<reference evidence="1 2" key="1">
    <citation type="submission" date="2019-02" db="EMBL/GenBank/DDBJ databases">
        <title>Genome sequencing of the rare red list fungi Bondarzewia mesenterica.</title>
        <authorList>
            <person name="Buettner E."/>
            <person name="Kellner H."/>
        </authorList>
    </citation>
    <scope>NUCLEOTIDE SEQUENCE [LARGE SCALE GENOMIC DNA]</scope>
    <source>
        <strain evidence="1 2">DSM 108281</strain>
    </source>
</reference>
<evidence type="ECO:0000313" key="1">
    <source>
        <dbReference type="EMBL" id="THH16515.1"/>
    </source>
</evidence>
<keyword evidence="2" id="KW-1185">Reference proteome</keyword>
<sequence>ASAPIDSHFILQDQMADNDISANQLSEAFSNLSVDNFLGGAELAEYAKKKDIIRRRSGGQPSPVAKRWVERTIQDILNQGPDVTFPDALSRALFVDGRPSQPRPFKDDSELNKLLSHDAKGFLMNVYDVRQICLFELFSDFRVTSDIITGYANSQDDLGKEDIGSSQKAKTWLQTMINSISRLKLDGGVSKELLNALFVDRIASKNYRRPFKRDPILNGLRLKCDITEFLMKACVLLRRSSFSTLPNNQFPQGWPPSDGPANDFLKDTENFVVNGSKLESEDMKFKVSGGSPKEWFKPWHLKNEDVIVIDVSRPQRHELFGEVAQRAGTLLDNNRAKLKAWDRRNASIGDLTESDRLQSDVLTWHSDVFRLLARPGIEALANTLIERGQDKFILAFDECTELDPSDKPKGIDPPSPDDFGFKTWCLLLDINSALSDLAPTGEIARSFRLKDGYFLLPTWPYLGYDQMANQKQSLSKARDALELRNLTMYGRPYWSTISASFDVVAEEKLFQAAAFDPKRLHPDPSYLASMTPALISQT</sequence>
<organism evidence="1 2">
    <name type="scientific">Bondarzewia mesenterica</name>
    <dbReference type="NCBI Taxonomy" id="1095465"/>
    <lineage>
        <taxon>Eukaryota</taxon>
        <taxon>Fungi</taxon>
        <taxon>Dikarya</taxon>
        <taxon>Basidiomycota</taxon>
        <taxon>Agaricomycotina</taxon>
        <taxon>Agaricomycetes</taxon>
        <taxon>Russulales</taxon>
        <taxon>Bondarzewiaceae</taxon>
        <taxon>Bondarzewia</taxon>
    </lineage>
</organism>
<accession>A0A4S4LVZ6</accession>
<gene>
    <name evidence="1" type="ORF">EW146_g4130</name>
</gene>
<protein>
    <submittedName>
        <fullName evidence="1">Uncharacterized protein</fullName>
    </submittedName>
</protein>
<dbReference type="AlphaFoldDB" id="A0A4S4LVZ6"/>
<proteinExistence type="predicted"/>
<evidence type="ECO:0000313" key="2">
    <source>
        <dbReference type="Proteomes" id="UP000310158"/>
    </source>
</evidence>
<dbReference type="Proteomes" id="UP000310158">
    <property type="component" value="Unassembled WGS sequence"/>
</dbReference>